<dbReference type="PANTHER" id="PTHR34980">
    <property type="entry name" value="INNER MEMBRANE PROTEIN-RELATED-RELATED"/>
    <property type="match status" value="1"/>
</dbReference>
<dbReference type="Proteomes" id="UP000464262">
    <property type="component" value="Chromosome 1"/>
</dbReference>
<evidence type="ECO:0000256" key="1">
    <source>
        <dbReference type="SAM" id="Phobius"/>
    </source>
</evidence>
<protein>
    <submittedName>
        <fullName evidence="2">DUF805 domain-containing protein</fullName>
    </submittedName>
</protein>
<dbReference type="RefSeq" id="WP_164649662.1">
    <property type="nucleotide sequence ID" value="NZ_CP047475.1"/>
</dbReference>
<feature type="transmembrane region" description="Helical" evidence="1">
    <location>
        <begin position="47"/>
        <end position="65"/>
    </location>
</feature>
<keyword evidence="1" id="KW-0472">Membrane</keyword>
<dbReference type="Pfam" id="PF05656">
    <property type="entry name" value="DUF805"/>
    <property type="match status" value="1"/>
</dbReference>
<dbReference type="KEGG" id="vas:GT360_13210"/>
<keyword evidence="1" id="KW-0812">Transmembrane</keyword>
<organism evidence="2 3">
    <name type="scientific">Vibrio astriarenae</name>
    <dbReference type="NCBI Taxonomy" id="1481923"/>
    <lineage>
        <taxon>Bacteria</taxon>
        <taxon>Pseudomonadati</taxon>
        <taxon>Pseudomonadota</taxon>
        <taxon>Gammaproteobacteria</taxon>
        <taxon>Vibrionales</taxon>
        <taxon>Vibrionaceae</taxon>
        <taxon>Vibrio</taxon>
    </lineage>
</organism>
<gene>
    <name evidence="2" type="ORF">GT360_13210</name>
</gene>
<sequence>MAMKELLFSFQGRVGRKTFWIWNVVYYLSIVGFAAGINTLFPNLAHLLLPAFLLVILIPDLAITAKRWHDRNRPTTFLLLNIPLIIGRLAAPAGDLVTESSMIQMLVSIAALACGLWIFIECGLMKGTDGANQYGQDPVRN</sequence>
<dbReference type="AlphaFoldDB" id="A0A7Z2T5M4"/>
<dbReference type="EMBL" id="CP047475">
    <property type="protein sequence ID" value="QIA64761.1"/>
    <property type="molecule type" value="Genomic_DNA"/>
</dbReference>
<dbReference type="InterPro" id="IPR008523">
    <property type="entry name" value="DUF805"/>
</dbReference>
<evidence type="ECO:0000313" key="2">
    <source>
        <dbReference type="EMBL" id="QIA64761.1"/>
    </source>
</evidence>
<reference evidence="2 3" key="1">
    <citation type="submission" date="2020-01" db="EMBL/GenBank/DDBJ databases">
        <title>Whole genome and functional gene identification of agarase of Vibrio HN897.</title>
        <authorList>
            <person name="Liu Y."/>
            <person name="Zhao Z."/>
        </authorList>
    </citation>
    <scope>NUCLEOTIDE SEQUENCE [LARGE SCALE GENOMIC DNA]</scope>
    <source>
        <strain evidence="2 3">HN897</strain>
    </source>
</reference>
<evidence type="ECO:0000313" key="3">
    <source>
        <dbReference type="Proteomes" id="UP000464262"/>
    </source>
</evidence>
<proteinExistence type="predicted"/>
<feature type="transmembrane region" description="Helical" evidence="1">
    <location>
        <begin position="20"/>
        <end position="41"/>
    </location>
</feature>
<feature type="transmembrane region" description="Helical" evidence="1">
    <location>
        <begin position="77"/>
        <end position="96"/>
    </location>
</feature>
<keyword evidence="3" id="KW-1185">Reference proteome</keyword>
<keyword evidence="1" id="KW-1133">Transmembrane helix</keyword>
<dbReference type="PANTHER" id="PTHR34980:SF1">
    <property type="entry name" value="INNER MEMBRANE PROTEIN"/>
    <property type="match status" value="1"/>
</dbReference>
<dbReference type="GO" id="GO:0005886">
    <property type="term" value="C:plasma membrane"/>
    <property type="evidence" value="ECO:0007669"/>
    <property type="project" value="TreeGrafter"/>
</dbReference>
<feature type="transmembrane region" description="Helical" evidence="1">
    <location>
        <begin position="102"/>
        <end position="120"/>
    </location>
</feature>
<accession>A0A7Z2T5M4</accession>
<name>A0A7Z2T5M4_9VIBR</name>